<dbReference type="InterPro" id="IPR029047">
    <property type="entry name" value="HSP70_peptide-bd_sf"/>
</dbReference>
<dbReference type="FunCoup" id="A0A6C2YR79">
    <property type="interactions" value="72"/>
</dbReference>
<protein>
    <recommendedName>
        <fullName evidence="8">Chaperone protein DnaK</fullName>
    </recommendedName>
</protein>
<evidence type="ECO:0000256" key="5">
    <source>
        <dbReference type="RuleBase" id="RU003322"/>
    </source>
</evidence>
<evidence type="ECO:0000256" key="2">
    <source>
        <dbReference type="ARBA" id="ARBA00022741"/>
    </source>
</evidence>
<organism evidence="6">
    <name type="scientific">Tuwongella immobilis</name>
    <dbReference type="NCBI Taxonomy" id="692036"/>
    <lineage>
        <taxon>Bacteria</taxon>
        <taxon>Pseudomonadati</taxon>
        <taxon>Planctomycetota</taxon>
        <taxon>Planctomycetia</taxon>
        <taxon>Gemmatales</taxon>
        <taxon>Gemmataceae</taxon>
        <taxon>Tuwongella</taxon>
    </lineage>
</organism>
<gene>
    <name evidence="6" type="ORF">GMBLW1_03470</name>
</gene>
<evidence type="ECO:0000256" key="3">
    <source>
        <dbReference type="ARBA" id="ARBA00022840"/>
    </source>
</evidence>
<dbReference type="AlphaFoldDB" id="A0A6C2YR79"/>
<dbReference type="PRINTS" id="PR00301">
    <property type="entry name" value="HEATSHOCK70"/>
</dbReference>
<keyword evidence="2 5" id="KW-0547">Nucleotide-binding</keyword>
<keyword evidence="6" id="KW-0346">Stress response</keyword>
<dbReference type="InterPro" id="IPR043129">
    <property type="entry name" value="ATPase_NBD"/>
</dbReference>
<dbReference type="SUPFAM" id="SSF100920">
    <property type="entry name" value="Heat shock protein 70kD (HSP70), peptide-binding domain"/>
    <property type="match status" value="1"/>
</dbReference>
<accession>A0A6C2YR79</accession>
<evidence type="ECO:0008006" key="8">
    <source>
        <dbReference type="Google" id="ProtNLM"/>
    </source>
</evidence>
<sequence length="614" mass="66977">MADAPTVVGIDLGTTFSLAATIRDGKAQVLRDSDGVALVPSVISFHDDGSVLVGTAARDRALSDPEHTIFSIKRLMGRTLADLQKELPMIPHQIVERDAEAGRKVLQVRIGEREYTPEELSALILKEVRRRAGNPTKAVITVPAYFDDSQRQATRDAGRIAGLDVLRIVNEPTAAALAYGLDQRKTGKIAVYDLGGGTFDCSILALSDGVFKVLATNGDTYLGGDDFDRTLMQRVAQELGLDLSQRDAQLLQALREQAERVKIALSTEDAAEFVLEYPDRGIHFKRTVTRSEFEEGIRTLVDRSLEKCRSALRDAGLKVGDIDEVVLVGGSTRVPYVRQRVEDYFGRKPHTELNPDEVVAIGAAVQADILTGGKRTMLLLDVVPLSLGIETMGGVVDKVIHRNTTVPARATTRYTTFADNQTAVILRIYQGERELVKDCRLLGTFKLSGIPPMPAQMAQVDVTFLVDANGQLTVSARELRSGQQAMVSVQAGHGLSEAEVERLVLESVQHAQEDFTTRRLIELKNKAENDLRHTVKALAQAGDQLTDEQRAAISTAETALRQAMAADKLDDVQRAIHTFGQATLPLASLLMNAVVKATLSGRDEATIDETVVRK</sequence>
<dbReference type="InterPro" id="IPR029048">
    <property type="entry name" value="HSP70_C_sf"/>
</dbReference>
<dbReference type="EMBL" id="LR586016">
    <property type="protein sequence ID" value="VIP03613.1"/>
    <property type="molecule type" value="Genomic_DNA"/>
</dbReference>
<dbReference type="PROSITE" id="PS00297">
    <property type="entry name" value="HSP70_1"/>
    <property type="match status" value="1"/>
</dbReference>
<dbReference type="Gene3D" id="3.30.420.40">
    <property type="match status" value="2"/>
</dbReference>
<dbReference type="EMBL" id="LR593887">
    <property type="protein sequence ID" value="VTS04594.1"/>
    <property type="molecule type" value="Genomic_DNA"/>
</dbReference>
<dbReference type="NCBIfam" id="NF001413">
    <property type="entry name" value="PRK00290.1"/>
    <property type="match status" value="1"/>
</dbReference>
<dbReference type="PROSITE" id="PS00329">
    <property type="entry name" value="HSP70_2"/>
    <property type="match status" value="1"/>
</dbReference>
<dbReference type="Pfam" id="PF00012">
    <property type="entry name" value="HSP70"/>
    <property type="match status" value="1"/>
</dbReference>
<evidence type="ECO:0000313" key="6">
    <source>
        <dbReference type="EMBL" id="VIP03613.1"/>
    </source>
</evidence>
<dbReference type="RefSeq" id="WP_162658786.1">
    <property type="nucleotide sequence ID" value="NZ_LR593887.1"/>
</dbReference>
<dbReference type="GO" id="GO:0005524">
    <property type="term" value="F:ATP binding"/>
    <property type="evidence" value="ECO:0007669"/>
    <property type="project" value="UniProtKB-KW"/>
</dbReference>
<dbReference type="Gene3D" id="1.20.1270.10">
    <property type="match status" value="1"/>
</dbReference>
<dbReference type="PROSITE" id="PS01036">
    <property type="entry name" value="HSP70_3"/>
    <property type="match status" value="1"/>
</dbReference>
<keyword evidence="7" id="KW-1185">Reference proteome</keyword>
<dbReference type="InterPro" id="IPR013126">
    <property type="entry name" value="Hsp_70_fam"/>
</dbReference>
<evidence type="ECO:0000256" key="4">
    <source>
        <dbReference type="ARBA" id="ARBA00023186"/>
    </source>
</evidence>
<keyword evidence="4" id="KW-0143">Chaperone</keyword>
<dbReference type="KEGG" id="tim:GMBLW1_03470"/>
<dbReference type="Gene3D" id="2.60.34.10">
    <property type="entry name" value="Substrate Binding Domain Of DNAk, Chain A, domain 1"/>
    <property type="match status" value="1"/>
</dbReference>
<dbReference type="InterPro" id="IPR018181">
    <property type="entry name" value="Heat_shock_70_CS"/>
</dbReference>
<keyword evidence="3 5" id="KW-0067">ATP-binding</keyword>
<dbReference type="Gene3D" id="3.90.640.10">
    <property type="entry name" value="Actin, Chain A, domain 4"/>
    <property type="match status" value="1"/>
</dbReference>
<dbReference type="Proteomes" id="UP000464378">
    <property type="component" value="Chromosome"/>
</dbReference>
<dbReference type="FunFam" id="3.90.640.10:FF:000003">
    <property type="entry name" value="Molecular chaperone DnaK"/>
    <property type="match status" value="1"/>
</dbReference>
<dbReference type="SUPFAM" id="SSF100934">
    <property type="entry name" value="Heat shock protein 70kD (HSP70), C-terminal subdomain"/>
    <property type="match status" value="1"/>
</dbReference>
<reference evidence="6" key="1">
    <citation type="submission" date="2019-04" db="EMBL/GenBank/DDBJ databases">
        <authorList>
            <consortium name="Science for Life Laboratories"/>
        </authorList>
    </citation>
    <scope>NUCLEOTIDE SEQUENCE</scope>
    <source>
        <strain evidence="6">MBLW1</strain>
    </source>
</reference>
<comment type="similarity">
    <text evidence="1 5">Belongs to the heat shock protein 70 family.</text>
</comment>
<dbReference type="InParanoid" id="A0A6C2YR79"/>
<dbReference type="PANTHER" id="PTHR19375">
    <property type="entry name" value="HEAT SHOCK PROTEIN 70KDA"/>
    <property type="match status" value="1"/>
</dbReference>
<name>A0A6C2YR79_9BACT</name>
<evidence type="ECO:0000313" key="7">
    <source>
        <dbReference type="Proteomes" id="UP000464378"/>
    </source>
</evidence>
<evidence type="ECO:0000256" key="1">
    <source>
        <dbReference type="ARBA" id="ARBA00007381"/>
    </source>
</evidence>
<dbReference type="GO" id="GO:0140662">
    <property type="term" value="F:ATP-dependent protein folding chaperone"/>
    <property type="evidence" value="ECO:0007669"/>
    <property type="project" value="InterPro"/>
</dbReference>
<dbReference type="NCBIfam" id="NF003520">
    <property type="entry name" value="PRK05183.1"/>
    <property type="match status" value="1"/>
</dbReference>
<dbReference type="SUPFAM" id="SSF53067">
    <property type="entry name" value="Actin-like ATPase domain"/>
    <property type="match status" value="2"/>
</dbReference>
<proteinExistence type="inferred from homology"/>